<reference evidence="1" key="2">
    <citation type="submission" date="2020-09" db="EMBL/GenBank/DDBJ databases">
        <authorList>
            <person name="Sun Q."/>
            <person name="Ohkuma M."/>
        </authorList>
    </citation>
    <scope>NUCLEOTIDE SEQUENCE</scope>
    <source>
        <strain evidence="1">JCM 4637</strain>
    </source>
</reference>
<gene>
    <name evidence="1" type="ORF">GCM10010334_33450</name>
</gene>
<dbReference type="RefSeq" id="WP_229897899.1">
    <property type="nucleotide sequence ID" value="NZ_BMVC01000006.1"/>
</dbReference>
<name>A0A918WY51_9ACTN</name>
<evidence type="ECO:0008006" key="3">
    <source>
        <dbReference type="Google" id="ProtNLM"/>
    </source>
</evidence>
<dbReference type="Proteomes" id="UP000638353">
    <property type="component" value="Unassembled WGS sequence"/>
</dbReference>
<reference evidence="1" key="1">
    <citation type="journal article" date="2014" name="Int. J. Syst. Evol. Microbiol.">
        <title>Complete genome sequence of Corynebacterium casei LMG S-19264T (=DSM 44701T), isolated from a smear-ripened cheese.</title>
        <authorList>
            <consortium name="US DOE Joint Genome Institute (JGI-PGF)"/>
            <person name="Walter F."/>
            <person name="Albersmeier A."/>
            <person name="Kalinowski J."/>
            <person name="Ruckert C."/>
        </authorList>
    </citation>
    <scope>NUCLEOTIDE SEQUENCE</scope>
    <source>
        <strain evidence="1">JCM 4637</strain>
    </source>
</reference>
<dbReference type="SUPFAM" id="SSF54637">
    <property type="entry name" value="Thioesterase/thiol ester dehydrase-isomerase"/>
    <property type="match status" value="1"/>
</dbReference>
<dbReference type="AlphaFoldDB" id="A0A918WY51"/>
<dbReference type="InterPro" id="IPR029069">
    <property type="entry name" value="HotDog_dom_sf"/>
</dbReference>
<dbReference type="Gene3D" id="3.10.129.10">
    <property type="entry name" value="Hotdog Thioesterase"/>
    <property type="match status" value="1"/>
</dbReference>
<dbReference type="EMBL" id="BMVC01000006">
    <property type="protein sequence ID" value="GHC94927.1"/>
    <property type="molecule type" value="Genomic_DNA"/>
</dbReference>
<accession>A0A918WY51</accession>
<evidence type="ECO:0000313" key="1">
    <source>
        <dbReference type="EMBL" id="GHC94927.1"/>
    </source>
</evidence>
<sequence length="246" mass="25645">MPSSVSIGRRHNGPPDSANGGYACGLFAAAARPALPPSGAGPLDVAVQLLAPPPLDTALRSVVTGRRVTFWHDDTLVASAAAGRVPDAPIASVDLAAARTAEQGYAGRESHPYGTCYVCGPDHRDRGLALAPGPVSGRPDTAACTWTPTAEHADEHGFVKPELIWAVLDCPGGWTLDPVSSPLVLGRMTARVHARPRVGETTVIVARGTPGRGRTAPCETAIFRPDGTELARSSAVWVRRDEKALS</sequence>
<proteinExistence type="predicted"/>
<protein>
    <recommendedName>
        <fullName evidence="3">Thioesterase family protein</fullName>
    </recommendedName>
</protein>
<comment type="caution">
    <text evidence="1">The sequence shown here is derived from an EMBL/GenBank/DDBJ whole genome shotgun (WGS) entry which is preliminary data.</text>
</comment>
<organism evidence="1 2">
    <name type="scientific">Streptomyces finlayi</name>
    <dbReference type="NCBI Taxonomy" id="67296"/>
    <lineage>
        <taxon>Bacteria</taxon>
        <taxon>Bacillati</taxon>
        <taxon>Actinomycetota</taxon>
        <taxon>Actinomycetes</taxon>
        <taxon>Kitasatosporales</taxon>
        <taxon>Streptomycetaceae</taxon>
        <taxon>Streptomyces</taxon>
    </lineage>
</organism>
<evidence type="ECO:0000313" key="2">
    <source>
        <dbReference type="Proteomes" id="UP000638353"/>
    </source>
</evidence>